<evidence type="ECO:0000256" key="1">
    <source>
        <dbReference type="SAM" id="SignalP"/>
    </source>
</evidence>
<sequence>MKKRLLFLICFFPLFVFAKETKETRKTKYDRGIVMKTFIPKGQWMVGATFSYSEHVDDNFEFLSVLKEINSEGYTFKVTPLVSYFIRDNISIGGRFAYSRTFTKLDNIKLALGDDLSFEIQDYNSTANTYSGAIFLRTYLNLGDSKRFGLFNEARLSYGYSQSKGTTGLGVDLSGLHELKHNLNIGVAPGITCFVNDFTAVEASINVAGLNFNWYDQTKDQVYKGSRHSSSANFKINLLSIDLGIVFYL</sequence>
<name>A0A8G2BX56_9BACT</name>
<keyword evidence="1" id="KW-0732">Signal</keyword>
<feature type="chain" id="PRO_5034969858" description="Outer membrane protein beta-barrel domain-containing protein" evidence="1">
    <location>
        <begin position="19"/>
        <end position="249"/>
    </location>
</feature>
<gene>
    <name evidence="2" type="ORF">SAMN05444001_11172</name>
</gene>
<accession>A0A8G2BX56</accession>
<dbReference type="RefSeq" id="WP_234999342.1">
    <property type="nucleotide sequence ID" value="NZ_FNVS01000011.1"/>
</dbReference>
<evidence type="ECO:0000313" key="2">
    <source>
        <dbReference type="EMBL" id="SEF99254.1"/>
    </source>
</evidence>
<comment type="caution">
    <text evidence="2">The sequence shown here is derived from an EMBL/GenBank/DDBJ whole genome shotgun (WGS) entry which is preliminary data.</text>
</comment>
<dbReference type="Proteomes" id="UP000236725">
    <property type="component" value="Unassembled WGS sequence"/>
</dbReference>
<dbReference type="AlphaFoldDB" id="A0A8G2BX56"/>
<organism evidence="2 3">
    <name type="scientific">Parabacteroides chinchillae</name>
    <dbReference type="NCBI Taxonomy" id="871327"/>
    <lineage>
        <taxon>Bacteria</taxon>
        <taxon>Pseudomonadati</taxon>
        <taxon>Bacteroidota</taxon>
        <taxon>Bacteroidia</taxon>
        <taxon>Bacteroidales</taxon>
        <taxon>Tannerellaceae</taxon>
        <taxon>Parabacteroides</taxon>
    </lineage>
</organism>
<reference evidence="2 3" key="1">
    <citation type="submission" date="2016-10" db="EMBL/GenBank/DDBJ databases">
        <authorList>
            <person name="Varghese N."/>
            <person name="Submissions S."/>
        </authorList>
    </citation>
    <scope>NUCLEOTIDE SEQUENCE [LARGE SCALE GENOMIC DNA]</scope>
    <source>
        <strain evidence="2 3">DSM 29073</strain>
    </source>
</reference>
<feature type="signal peptide" evidence="1">
    <location>
        <begin position="1"/>
        <end position="18"/>
    </location>
</feature>
<protein>
    <recommendedName>
        <fullName evidence="4">Outer membrane protein beta-barrel domain-containing protein</fullName>
    </recommendedName>
</protein>
<evidence type="ECO:0000313" key="3">
    <source>
        <dbReference type="Proteomes" id="UP000236725"/>
    </source>
</evidence>
<dbReference type="EMBL" id="FNVS01000011">
    <property type="protein sequence ID" value="SEF99254.1"/>
    <property type="molecule type" value="Genomic_DNA"/>
</dbReference>
<keyword evidence="3" id="KW-1185">Reference proteome</keyword>
<proteinExistence type="predicted"/>
<evidence type="ECO:0008006" key="4">
    <source>
        <dbReference type="Google" id="ProtNLM"/>
    </source>
</evidence>